<comment type="catalytic activity">
    <reaction evidence="10">
        <text>resolvin D1 + NAD(+) = 8-oxoresolvin D1 + NADH + H(+)</text>
        <dbReference type="Rhea" id="RHEA:50124"/>
        <dbReference type="ChEBI" id="CHEBI:15378"/>
        <dbReference type="ChEBI" id="CHEBI:57540"/>
        <dbReference type="ChEBI" id="CHEBI:57945"/>
        <dbReference type="ChEBI" id="CHEBI:132079"/>
        <dbReference type="ChEBI" id="CHEBI:132080"/>
    </reaction>
    <physiologicalReaction direction="left-to-right" evidence="10">
        <dbReference type="Rhea" id="RHEA:50125"/>
    </physiologicalReaction>
</comment>
<evidence type="ECO:0000256" key="4">
    <source>
        <dbReference type="ARBA" id="ARBA00039060"/>
    </source>
</evidence>
<dbReference type="GO" id="GO:0005737">
    <property type="term" value="C:cytoplasm"/>
    <property type="evidence" value="ECO:0007669"/>
    <property type="project" value="TreeGrafter"/>
</dbReference>
<dbReference type="InterPro" id="IPR036291">
    <property type="entry name" value="NAD(P)-bd_dom_sf"/>
</dbReference>
<evidence type="ECO:0000256" key="13">
    <source>
        <dbReference type="ARBA" id="ARBA00048144"/>
    </source>
</evidence>
<comment type="function">
    <text evidence="8">Catalyzes the NAD-dependent dehydrogenation (oxidation) of a broad array of hydroxylated polyunsaturated fatty acids (mainly eicosanoids and docosanoids, including prostaglandins, lipoxins and resolvins), yielding their corresponding keto (oxo) metabolites. Decreases the levels of the pro-proliferative prostaglandins such as prostaglandin E2 (whose activity is increased in cancer because of an increase in the expression of cyclooxygenase 2) and generates oxo-fatty acid products that can profoundly influence cell function by abrogating pro-inflammatory cytokine expression. Converts resolvins E1, D1 and D2 to their oxo products, which represents a mode of resolvin inactivation. Resolvin E1 plays important roles during the resolution phase of acute inflammation, while resolvins D1 and D2 have a unique role in obesity-induced adipose inflammation.</text>
</comment>
<comment type="similarity">
    <text evidence="1 22">Belongs to the short-chain dehydrogenases/reductases (SDR) family.</text>
</comment>
<evidence type="ECO:0000256" key="15">
    <source>
        <dbReference type="ARBA" id="ARBA00048393"/>
    </source>
</evidence>
<evidence type="ECO:0000256" key="5">
    <source>
        <dbReference type="ARBA" id="ARBA00040276"/>
    </source>
</evidence>
<dbReference type="SUPFAM" id="SSF51735">
    <property type="entry name" value="NAD(P)-binding Rossmann-fold domains"/>
    <property type="match status" value="1"/>
</dbReference>
<protein>
    <recommendedName>
        <fullName evidence="5">15-hydroxyprostaglandin dehydrogenase [NAD(+)]</fullName>
        <ecNumber evidence="3">1.1.1.141</ecNumber>
        <ecNumber evidence="4">1.1.1.232</ecNumber>
    </recommendedName>
    <alternativeName>
        <fullName evidence="7">Eicosanoid/docosanoid dehydrogenase [NAD(+)]</fullName>
    </alternativeName>
    <alternativeName>
        <fullName evidence="6">Prostaglandin dehydrogenase 1</fullName>
    </alternativeName>
</protein>
<evidence type="ECO:0000256" key="8">
    <source>
        <dbReference type="ARBA" id="ARBA00045705"/>
    </source>
</evidence>
<dbReference type="AlphaFoldDB" id="A0A9Q1CCQ0"/>
<dbReference type="PRINTS" id="PR00080">
    <property type="entry name" value="SDRFAMILY"/>
</dbReference>
<evidence type="ECO:0000256" key="10">
    <source>
        <dbReference type="ARBA" id="ARBA00047672"/>
    </source>
</evidence>
<evidence type="ECO:0000256" key="22">
    <source>
        <dbReference type="RuleBase" id="RU000363"/>
    </source>
</evidence>
<comment type="caution">
    <text evidence="23">The sequence shown here is derived from an EMBL/GenBank/DDBJ whole genome shotgun (WGS) entry which is preliminary data.</text>
</comment>
<evidence type="ECO:0000256" key="1">
    <source>
        <dbReference type="ARBA" id="ARBA00006484"/>
    </source>
</evidence>
<evidence type="ECO:0000313" key="24">
    <source>
        <dbReference type="Proteomes" id="UP001152320"/>
    </source>
</evidence>
<dbReference type="FunFam" id="3.40.50.720:FF:000149">
    <property type="entry name" value="15-hydroxyprostaglandin dehydrogenase [NAD(+)]"/>
    <property type="match status" value="1"/>
</dbReference>
<comment type="catalytic activity">
    <reaction evidence="20">
        <text>(15S)-hydroxy-(5Z,8Z,11Z,13E)-eicosatetraenoate + NAD(+) = 15-oxo-(5Z,8Z,11Z,13E)-eicosatetraenoate + NADH + H(+)</text>
        <dbReference type="Rhea" id="RHEA:23260"/>
        <dbReference type="ChEBI" id="CHEBI:15378"/>
        <dbReference type="ChEBI" id="CHEBI:57409"/>
        <dbReference type="ChEBI" id="CHEBI:57410"/>
        <dbReference type="ChEBI" id="CHEBI:57540"/>
        <dbReference type="ChEBI" id="CHEBI:57945"/>
        <dbReference type="EC" id="1.1.1.232"/>
    </reaction>
    <physiologicalReaction direction="left-to-right" evidence="20">
        <dbReference type="Rhea" id="RHEA:23261"/>
    </physiologicalReaction>
</comment>
<comment type="catalytic activity">
    <reaction evidence="21">
        <text>resolvin E1 + NAD(+) = 18-oxo-resolvin E1 + NADH + H(+)</text>
        <dbReference type="Rhea" id="RHEA:49244"/>
        <dbReference type="ChEBI" id="CHEBI:15378"/>
        <dbReference type="ChEBI" id="CHEBI:57540"/>
        <dbReference type="ChEBI" id="CHEBI:57945"/>
        <dbReference type="ChEBI" id="CHEBI:91000"/>
        <dbReference type="ChEBI" id="CHEBI:91001"/>
    </reaction>
    <physiologicalReaction direction="left-to-right" evidence="21">
        <dbReference type="Rhea" id="RHEA:49245"/>
    </physiologicalReaction>
</comment>
<evidence type="ECO:0000256" key="12">
    <source>
        <dbReference type="ARBA" id="ARBA00048140"/>
    </source>
</evidence>
<evidence type="ECO:0000256" key="11">
    <source>
        <dbReference type="ARBA" id="ARBA00048008"/>
    </source>
</evidence>
<evidence type="ECO:0000313" key="23">
    <source>
        <dbReference type="EMBL" id="KAJ8042520.1"/>
    </source>
</evidence>
<dbReference type="PROSITE" id="PS00061">
    <property type="entry name" value="ADH_SHORT"/>
    <property type="match status" value="1"/>
</dbReference>
<dbReference type="GO" id="GO:0047034">
    <property type="term" value="F:15-hydroxyicosatetraenoate dehydrogenase activity"/>
    <property type="evidence" value="ECO:0007669"/>
    <property type="project" value="UniProtKB-EC"/>
</dbReference>
<evidence type="ECO:0000256" key="16">
    <source>
        <dbReference type="ARBA" id="ARBA00048535"/>
    </source>
</evidence>
<dbReference type="OrthoDB" id="37659at2759"/>
<dbReference type="CDD" id="cd05323">
    <property type="entry name" value="ADH_SDR_c_like"/>
    <property type="match status" value="1"/>
</dbReference>
<comment type="catalytic activity">
    <reaction evidence="9">
        <text>prostaglandin E1 + NAD(+) = 15-oxoprostaglandin E1 + NADH + H(+)</text>
        <dbReference type="Rhea" id="RHEA:16477"/>
        <dbReference type="ChEBI" id="CHEBI:15378"/>
        <dbReference type="ChEBI" id="CHEBI:57397"/>
        <dbReference type="ChEBI" id="CHEBI:57401"/>
        <dbReference type="ChEBI" id="CHEBI:57540"/>
        <dbReference type="ChEBI" id="CHEBI:57945"/>
    </reaction>
    <physiologicalReaction direction="left-to-right" evidence="9">
        <dbReference type="Rhea" id="RHEA:16478"/>
    </physiologicalReaction>
</comment>
<accession>A0A9Q1CCQ0</accession>
<evidence type="ECO:0000256" key="6">
    <source>
        <dbReference type="ARBA" id="ARBA00041812"/>
    </source>
</evidence>
<comment type="catalytic activity">
    <reaction evidence="19">
        <text>resolvin D2 + NAD(+) = 16-oxoresolvin D2 + NADH + H(+)</text>
        <dbReference type="Rhea" id="RHEA:53588"/>
        <dbReference type="ChEBI" id="CHEBI:15378"/>
        <dbReference type="ChEBI" id="CHEBI:57540"/>
        <dbReference type="ChEBI" id="CHEBI:57945"/>
        <dbReference type="ChEBI" id="CHEBI:133367"/>
        <dbReference type="ChEBI" id="CHEBI:137498"/>
    </reaction>
    <physiologicalReaction direction="left-to-right" evidence="19">
        <dbReference type="Rhea" id="RHEA:53589"/>
    </physiologicalReaction>
</comment>
<comment type="catalytic activity">
    <reaction evidence="18">
        <text>prostaglandin E2 + NAD(+) = 15-oxoprostaglandin E2 + NADH + H(+)</text>
        <dbReference type="Rhea" id="RHEA:11876"/>
        <dbReference type="ChEBI" id="CHEBI:15378"/>
        <dbReference type="ChEBI" id="CHEBI:57400"/>
        <dbReference type="ChEBI" id="CHEBI:57540"/>
        <dbReference type="ChEBI" id="CHEBI:57945"/>
        <dbReference type="ChEBI" id="CHEBI:606564"/>
        <dbReference type="EC" id="1.1.1.141"/>
    </reaction>
    <physiologicalReaction direction="left-to-right" evidence="18">
        <dbReference type="Rhea" id="RHEA:11877"/>
    </physiologicalReaction>
</comment>
<dbReference type="InterPro" id="IPR020904">
    <property type="entry name" value="Sc_DH/Rdtase_CS"/>
</dbReference>
<dbReference type="PANTHER" id="PTHR44229">
    <property type="entry name" value="15-HYDROXYPROSTAGLANDIN DEHYDROGENASE [NAD(+)]"/>
    <property type="match status" value="1"/>
</dbReference>
<comment type="catalytic activity">
    <reaction evidence="13">
        <text>(11R)-hydroxy-(5Z,8Z,12E,14Z)-eicosatetraenoate + NAD(+) = 11-oxo-(5Z,8Z,12E,14Z)-eicosatetraenoate + NADH + H(+)</text>
        <dbReference type="Rhea" id="RHEA:48640"/>
        <dbReference type="ChEBI" id="CHEBI:15378"/>
        <dbReference type="ChEBI" id="CHEBI:57540"/>
        <dbReference type="ChEBI" id="CHEBI:57945"/>
        <dbReference type="ChEBI" id="CHEBI:78836"/>
        <dbReference type="ChEBI" id="CHEBI:90697"/>
    </reaction>
    <physiologicalReaction direction="left-to-right" evidence="13">
        <dbReference type="Rhea" id="RHEA:48641"/>
    </physiologicalReaction>
</comment>
<dbReference type="EC" id="1.1.1.141" evidence="3"/>
<gene>
    <name evidence="23" type="ORF">HOLleu_13591</name>
</gene>
<proteinExistence type="inferred from homology"/>
<comment type="catalytic activity">
    <reaction evidence="15">
        <text>resolvin D2 + NAD(+) = 7-oxoresolvin D2 + NADH + H(+)</text>
        <dbReference type="Rhea" id="RHEA:53584"/>
        <dbReference type="ChEBI" id="CHEBI:15378"/>
        <dbReference type="ChEBI" id="CHEBI:57540"/>
        <dbReference type="ChEBI" id="CHEBI:57945"/>
        <dbReference type="ChEBI" id="CHEBI:133367"/>
        <dbReference type="ChEBI" id="CHEBI:137497"/>
    </reaction>
    <physiologicalReaction direction="left-to-right" evidence="15">
        <dbReference type="Rhea" id="RHEA:53585"/>
    </physiologicalReaction>
</comment>
<reference evidence="23" key="1">
    <citation type="submission" date="2021-10" db="EMBL/GenBank/DDBJ databases">
        <title>Tropical sea cucumber genome reveals ecological adaptation and Cuvierian tubules defense mechanism.</title>
        <authorList>
            <person name="Chen T."/>
        </authorList>
    </citation>
    <scope>NUCLEOTIDE SEQUENCE</scope>
    <source>
        <strain evidence="23">Nanhai2018</strain>
        <tissue evidence="23">Muscle</tissue>
    </source>
</reference>
<dbReference type="Pfam" id="PF00106">
    <property type="entry name" value="adh_short"/>
    <property type="match status" value="1"/>
</dbReference>
<comment type="catalytic activity">
    <reaction evidence="16">
        <text>lipoxin A4 + NAD(+) = 15-oxo-(5S,6R)-dihydroxy-(7E,9E,11Z,13E)-eicosatetraenoate + NADH + H(+)</text>
        <dbReference type="Rhea" id="RHEA:41572"/>
        <dbReference type="ChEBI" id="CHEBI:15378"/>
        <dbReference type="ChEBI" id="CHEBI:57540"/>
        <dbReference type="ChEBI" id="CHEBI:57945"/>
        <dbReference type="ChEBI" id="CHEBI:67026"/>
        <dbReference type="ChEBI" id="CHEBI:78311"/>
    </reaction>
    <physiologicalReaction direction="left-to-right" evidence="16">
        <dbReference type="Rhea" id="RHEA:41573"/>
    </physiologicalReaction>
</comment>
<dbReference type="EC" id="1.1.1.232" evidence="4"/>
<comment type="catalytic activity">
    <reaction evidence="11">
        <text>14-hydroxy-(4Z,7Z,10Z,12E,16Z,19Z)-docosahexaenoate + NAD(+) = 14-oxo-(4Z,7Z,10Z,12E,16Z,19Z)-docosahexaenoate + NADH + H(+)</text>
        <dbReference type="Rhea" id="RHEA:48952"/>
        <dbReference type="ChEBI" id="CHEBI:15378"/>
        <dbReference type="ChEBI" id="CHEBI:57540"/>
        <dbReference type="ChEBI" id="CHEBI:57945"/>
        <dbReference type="ChEBI" id="CHEBI:90866"/>
        <dbReference type="ChEBI" id="CHEBI:90867"/>
    </reaction>
    <physiologicalReaction direction="left-to-right" evidence="11">
        <dbReference type="Rhea" id="RHEA:48953"/>
    </physiologicalReaction>
</comment>
<sequence>MKIEGAVALITGGAMGIGRAMAETLLQNGAKFVSVLDLNESAGSATEEDLNKSFGADKVKFFKCDVTSKDQLHDAFQKTLEVHNRLDIVCNNAGIEEQPDTEKIIRVNLLGTINGTNLARDIMMKQTDPAGGLIINTASMGGLLPTFYAPSYSASKYGIVGYTRSLAAHPLIRKANIRLTLLCPSFVDTSMVTRAKDGDPILQAVMMRANVLPMSTVIEAFLKAVTDDSLNGAAIRVTPGRGVDLNTFESPEEVAELEIVKL</sequence>
<evidence type="ECO:0000256" key="20">
    <source>
        <dbReference type="ARBA" id="ARBA00049151"/>
    </source>
</evidence>
<comment type="catalytic activity">
    <reaction evidence="17">
        <text>prostaglandin A1 + NAD(+) = 15-oxo-prostaglandin A1 + NADH + H(+)</text>
        <dbReference type="Rhea" id="RHEA:41263"/>
        <dbReference type="ChEBI" id="CHEBI:15378"/>
        <dbReference type="ChEBI" id="CHEBI:57398"/>
        <dbReference type="ChEBI" id="CHEBI:57540"/>
        <dbReference type="ChEBI" id="CHEBI:57945"/>
        <dbReference type="ChEBI" id="CHEBI:85072"/>
    </reaction>
    <physiologicalReaction direction="left-to-right" evidence="17">
        <dbReference type="Rhea" id="RHEA:41264"/>
    </physiologicalReaction>
</comment>
<evidence type="ECO:0000256" key="14">
    <source>
        <dbReference type="ARBA" id="ARBA00048170"/>
    </source>
</evidence>
<evidence type="ECO:0000256" key="17">
    <source>
        <dbReference type="ARBA" id="ARBA00048611"/>
    </source>
</evidence>
<evidence type="ECO:0000256" key="18">
    <source>
        <dbReference type="ARBA" id="ARBA00048739"/>
    </source>
</evidence>
<dbReference type="Proteomes" id="UP001152320">
    <property type="component" value="Chromosome 5"/>
</dbReference>
<dbReference type="EMBL" id="JAIZAY010000005">
    <property type="protein sequence ID" value="KAJ8042520.1"/>
    <property type="molecule type" value="Genomic_DNA"/>
</dbReference>
<dbReference type="PANTHER" id="PTHR44229:SF4">
    <property type="entry name" value="15-HYDROXYPROSTAGLANDIN DEHYDROGENASE [NAD(+)]"/>
    <property type="match status" value="1"/>
</dbReference>
<name>A0A9Q1CCQ0_HOLLE</name>
<keyword evidence="2" id="KW-0560">Oxidoreductase</keyword>
<keyword evidence="24" id="KW-1185">Reference proteome</keyword>
<evidence type="ECO:0000256" key="21">
    <source>
        <dbReference type="ARBA" id="ARBA00049188"/>
    </source>
</evidence>
<comment type="catalytic activity">
    <reaction evidence="12">
        <text>15-oxo-(5S,6R)-dihydroxy-(7E,9E,11Z)-eicosatrienoate + NADH + H(+) = (5S,6R,15S)-trihydroxy-(7E,9E,11Z)-eicosatrienoate + NAD(+)</text>
        <dbReference type="Rhea" id="RHEA:41596"/>
        <dbReference type="ChEBI" id="CHEBI:15378"/>
        <dbReference type="ChEBI" id="CHEBI:57540"/>
        <dbReference type="ChEBI" id="CHEBI:57945"/>
        <dbReference type="ChEBI" id="CHEBI:78325"/>
        <dbReference type="ChEBI" id="CHEBI:78329"/>
    </reaction>
    <physiologicalReaction direction="left-to-right" evidence="12">
        <dbReference type="Rhea" id="RHEA:41597"/>
    </physiologicalReaction>
</comment>
<dbReference type="InterPro" id="IPR002347">
    <property type="entry name" value="SDR_fam"/>
</dbReference>
<dbReference type="Gene3D" id="3.40.50.720">
    <property type="entry name" value="NAD(P)-binding Rossmann-like Domain"/>
    <property type="match status" value="1"/>
</dbReference>
<evidence type="ECO:0000256" key="3">
    <source>
        <dbReference type="ARBA" id="ARBA00038968"/>
    </source>
</evidence>
<evidence type="ECO:0000256" key="9">
    <source>
        <dbReference type="ARBA" id="ARBA00047325"/>
    </source>
</evidence>
<comment type="catalytic activity">
    <reaction evidence="14">
        <text>resolvin D1 + NAD(+) = 17-oxoresolvin D1 + NADH + H(+)</text>
        <dbReference type="Rhea" id="RHEA:50128"/>
        <dbReference type="ChEBI" id="CHEBI:15378"/>
        <dbReference type="ChEBI" id="CHEBI:57540"/>
        <dbReference type="ChEBI" id="CHEBI:57945"/>
        <dbReference type="ChEBI" id="CHEBI:132079"/>
        <dbReference type="ChEBI" id="CHEBI:132081"/>
    </reaction>
    <physiologicalReaction direction="left-to-right" evidence="14">
        <dbReference type="Rhea" id="RHEA:50129"/>
    </physiologicalReaction>
</comment>
<organism evidence="23 24">
    <name type="scientific">Holothuria leucospilota</name>
    <name type="common">Black long sea cucumber</name>
    <name type="synonym">Mertensiothuria leucospilota</name>
    <dbReference type="NCBI Taxonomy" id="206669"/>
    <lineage>
        <taxon>Eukaryota</taxon>
        <taxon>Metazoa</taxon>
        <taxon>Echinodermata</taxon>
        <taxon>Eleutherozoa</taxon>
        <taxon>Echinozoa</taxon>
        <taxon>Holothuroidea</taxon>
        <taxon>Aspidochirotacea</taxon>
        <taxon>Aspidochirotida</taxon>
        <taxon>Holothuriidae</taxon>
        <taxon>Holothuria</taxon>
    </lineage>
</organism>
<evidence type="ECO:0000256" key="2">
    <source>
        <dbReference type="ARBA" id="ARBA00023002"/>
    </source>
</evidence>
<dbReference type="GO" id="GO:0016404">
    <property type="term" value="F:15-hydroxyprostaglandin dehydrogenase (NAD+) activity"/>
    <property type="evidence" value="ECO:0007669"/>
    <property type="project" value="UniProtKB-EC"/>
</dbReference>
<evidence type="ECO:0000256" key="19">
    <source>
        <dbReference type="ARBA" id="ARBA00048921"/>
    </source>
</evidence>
<evidence type="ECO:0000256" key="7">
    <source>
        <dbReference type="ARBA" id="ARBA00042026"/>
    </source>
</evidence>
<dbReference type="PRINTS" id="PR00081">
    <property type="entry name" value="GDHRDH"/>
</dbReference>